<comment type="caution">
    <text evidence="1">The sequence shown here is derived from an EMBL/GenBank/DDBJ whole genome shotgun (WGS) entry which is preliminary data.</text>
</comment>
<accession>A0A942E1F2</accession>
<dbReference type="SUPFAM" id="SSF53756">
    <property type="entry name" value="UDP-Glycosyltransferase/glycogen phosphorylase"/>
    <property type="match status" value="1"/>
</dbReference>
<keyword evidence="2" id="KW-1185">Reference proteome</keyword>
<dbReference type="Pfam" id="PF13692">
    <property type="entry name" value="Glyco_trans_1_4"/>
    <property type="match status" value="1"/>
</dbReference>
<organism evidence="1 2">
    <name type="scientific">Pseudaminobacter soli</name>
    <name type="common">ex Zhang et al. 2022</name>
    <dbReference type="NCBI Taxonomy" id="2831468"/>
    <lineage>
        <taxon>Bacteria</taxon>
        <taxon>Pseudomonadati</taxon>
        <taxon>Pseudomonadota</taxon>
        <taxon>Alphaproteobacteria</taxon>
        <taxon>Hyphomicrobiales</taxon>
        <taxon>Phyllobacteriaceae</taxon>
        <taxon>Pseudaminobacter</taxon>
    </lineage>
</organism>
<dbReference type="AlphaFoldDB" id="A0A942E1F2"/>
<reference evidence="1" key="1">
    <citation type="submission" date="2021-04" db="EMBL/GenBank/DDBJ databases">
        <title>Pseudaminobacter soli sp. nov., isolated from paddy soil contaminated by heavy metals.</title>
        <authorList>
            <person name="Zhang K."/>
        </authorList>
    </citation>
    <scope>NUCLEOTIDE SEQUENCE</scope>
    <source>
        <strain evidence="1">19-2017</strain>
    </source>
</reference>
<dbReference type="RefSeq" id="WP_188254987.1">
    <property type="nucleotide sequence ID" value="NZ_JABVCF010000006.1"/>
</dbReference>
<proteinExistence type="predicted"/>
<dbReference type="EMBL" id="JAGWCR010000006">
    <property type="protein sequence ID" value="MBS3649418.1"/>
    <property type="molecule type" value="Genomic_DNA"/>
</dbReference>
<name>A0A942E1F2_9HYPH</name>
<evidence type="ECO:0000313" key="1">
    <source>
        <dbReference type="EMBL" id="MBS3649418.1"/>
    </source>
</evidence>
<protein>
    <submittedName>
        <fullName evidence="1">Glycosyltransferase</fullName>
    </submittedName>
</protein>
<gene>
    <name evidence="1" type="ORF">KEU06_12445</name>
</gene>
<dbReference type="Gene3D" id="3.40.50.2000">
    <property type="entry name" value="Glycogen Phosphorylase B"/>
    <property type="match status" value="1"/>
</dbReference>
<sequence length="254" mass="29050">MPRLRRWLHEQLIHFPDVLTFLSPVNTELARRAFRKARVEFMPFGISLDSFNTQRPNAEHFHRPVRVLALGNDRHRDWPTFAAAFKSADHFDVRIGSRTFPRHLMHSNFQIAELQLSEARSWFDWADVLVIPLASNLHASGLTTLLEGVALGIPVVASRAGGLEWYFDDNCVTFVEPGNPDALRKALMDITPELAARRIAHASKRFQEMDFSTKGYARRHVELSQSLLLNRTRRLVGEDDTAISLEHSVNRESC</sequence>
<evidence type="ECO:0000313" key="2">
    <source>
        <dbReference type="Proteomes" id="UP000680348"/>
    </source>
</evidence>
<dbReference type="Proteomes" id="UP000680348">
    <property type="component" value="Unassembled WGS sequence"/>
</dbReference>